<dbReference type="GO" id="GO:0032259">
    <property type="term" value="P:methylation"/>
    <property type="evidence" value="ECO:0007669"/>
    <property type="project" value="UniProtKB-KW"/>
</dbReference>
<dbReference type="GO" id="GO:0008168">
    <property type="term" value="F:methyltransferase activity"/>
    <property type="evidence" value="ECO:0007669"/>
    <property type="project" value="UniProtKB-KW"/>
</dbReference>
<comment type="caution">
    <text evidence="2">The sequence shown here is derived from an EMBL/GenBank/DDBJ whole genome shotgun (WGS) entry which is preliminary data.</text>
</comment>
<evidence type="ECO:0000313" key="3">
    <source>
        <dbReference type="Proteomes" id="UP000018896"/>
    </source>
</evidence>
<organism evidence="2 3">
    <name type="scientific">Halalkalibacter akibai (strain ATCC 43226 / DSM 21942 / CIP 109018 / JCM 9157 / 1139)</name>
    <name type="common">Bacillus akibai</name>
    <dbReference type="NCBI Taxonomy" id="1236973"/>
    <lineage>
        <taxon>Bacteria</taxon>
        <taxon>Bacillati</taxon>
        <taxon>Bacillota</taxon>
        <taxon>Bacilli</taxon>
        <taxon>Bacillales</taxon>
        <taxon>Bacillaceae</taxon>
        <taxon>Halalkalibacter</taxon>
    </lineage>
</organism>
<dbReference type="Gene3D" id="2.20.25.110">
    <property type="entry name" value="S-adenosyl-L-methionine-dependent methyltransferases"/>
    <property type="match status" value="1"/>
</dbReference>
<dbReference type="EMBL" id="BAUV01000059">
    <property type="protein sequence ID" value="GAE37226.1"/>
    <property type="molecule type" value="Genomic_DNA"/>
</dbReference>
<evidence type="ECO:0000313" key="2">
    <source>
        <dbReference type="EMBL" id="GAE37226.1"/>
    </source>
</evidence>
<protein>
    <submittedName>
        <fullName evidence="2">Methyltransferase</fullName>
    </submittedName>
</protein>
<dbReference type="Proteomes" id="UP000018896">
    <property type="component" value="Unassembled WGS sequence"/>
</dbReference>
<dbReference type="Gene3D" id="3.40.50.150">
    <property type="entry name" value="Vaccinia Virus protein VP39"/>
    <property type="match status" value="1"/>
</dbReference>
<dbReference type="Pfam" id="PF13649">
    <property type="entry name" value="Methyltransf_25"/>
    <property type="match status" value="1"/>
</dbReference>
<dbReference type="RefSeq" id="WP_035667724.1">
    <property type="nucleotide sequence ID" value="NZ_BAUV01000059.1"/>
</dbReference>
<sequence>MLGYYNKLSSEVYDTDKYIGLSFGDVEFYSERLATCAGDILEPGVGNGRILIPLLEKGLKVSGFDVSEEMLKICRNNCERRGLKPNLFQGQMQSFSLETKYEAIIVPTGTFLLLHRREDSIKALENFYHHLSNGGKLILDLFLQTDLTTEKNSTRTWETKNGAIITLESKIVEVDFINQYTISHNRYEKWESGQFLQTELERFPLRWYGIEEFKLILESVGFENITISADYKYGEYPTESSQMITFEATVSKEEK</sequence>
<keyword evidence="2" id="KW-0489">Methyltransferase</keyword>
<gene>
    <name evidence="2" type="ORF">JCM9157_4494</name>
</gene>
<reference evidence="2 3" key="1">
    <citation type="journal article" date="2014" name="Genome Announc.">
        <title>Draft Genome Sequences of Three Alkaliphilic Bacillus Strains, Bacillus wakoensis JCM 9140T, Bacillus akibai JCM 9157T, and Bacillus hemicellulosilyticus JCM 9152T.</title>
        <authorList>
            <person name="Yuki M."/>
            <person name="Oshima K."/>
            <person name="Suda W."/>
            <person name="Oshida Y."/>
            <person name="Kitamura K."/>
            <person name="Iida T."/>
            <person name="Hattori M."/>
            <person name="Ohkuma M."/>
        </authorList>
    </citation>
    <scope>NUCLEOTIDE SEQUENCE [LARGE SCALE GENOMIC DNA]</scope>
    <source>
        <strain evidence="2 3">JCM 9157</strain>
    </source>
</reference>
<dbReference type="OrthoDB" id="9804312at2"/>
<feature type="domain" description="Methyltransferase" evidence="1">
    <location>
        <begin position="40"/>
        <end position="135"/>
    </location>
</feature>
<keyword evidence="3" id="KW-1185">Reference proteome</keyword>
<dbReference type="AlphaFoldDB" id="W4QYR4"/>
<dbReference type="CDD" id="cd02440">
    <property type="entry name" value="AdoMet_MTases"/>
    <property type="match status" value="1"/>
</dbReference>
<dbReference type="InterPro" id="IPR041698">
    <property type="entry name" value="Methyltransf_25"/>
</dbReference>
<dbReference type="SUPFAM" id="SSF53335">
    <property type="entry name" value="S-adenosyl-L-methionine-dependent methyltransferases"/>
    <property type="match status" value="1"/>
</dbReference>
<keyword evidence="2" id="KW-0808">Transferase</keyword>
<name>W4QYR4_HALA3</name>
<accession>W4QYR4</accession>
<dbReference type="eggNOG" id="COG0500">
    <property type="taxonomic scope" value="Bacteria"/>
</dbReference>
<dbReference type="STRING" id="1236973.JCM9157_4494"/>
<evidence type="ECO:0000259" key="1">
    <source>
        <dbReference type="Pfam" id="PF13649"/>
    </source>
</evidence>
<proteinExistence type="predicted"/>
<dbReference type="InterPro" id="IPR029063">
    <property type="entry name" value="SAM-dependent_MTases_sf"/>
</dbReference>